<comment type="caution">
    <text evidence="5">The sequence shown here is derived from an EMBL/GenBank/DDBJ whole genome shotgun (WGS) entry which is preliminary data.</text>
</comment>
<evidence type="ECO:0000256" key="3">
    <source>
        <dbReference type="ARBA" id="ARBA00022827"/>
    </source>
</evidence>
<evidence type="ECO:0000313" key="5">
    <source>
        <dbReference type="EMBL" id="MCP2167413.1"/>
    </source>
</evidence>
<evidence type="ECO:0000313" key="6">
    <source>
        <dbReference type="Proteomes" id="UP001206128"/>
    </source>
</evidence>
<evidence type="ECO:0000256" key="1">
    <source>
        <dbReference type="ARBA" id="ARBA00001974"/>
    </source>
</evidence>
<accession>A0AAE3GJQ0</accession>
<dbReference type="PRINTS" id="PR00420">
    <property type="entry name" value="RNGMNOXGNASE"/>
</dbReference>
<protein>
    <submittedName>
        <fullName evidence="5">FAD binding domain-containing protein</fullName>
    </submittedName>
</protein>
<dbReference type="InterPro" id="IPR050641">
    <property type="entry name" value="RIFMO-like"/>
</dbReference>
<feature type="domain" description="FAD-binding" evidence="4">
    <location>
        <begin position="36"/>
        <end position="113"/>
    </location>
</feature>
<dbReference type="GO" id="GO:0071949">
    <property type="term" value="F:FAD binding"/>
    <property type="evidence" value="ECO:0007669"/>
    <property type="project" value="InterPro"/>
</dbReference>
<dbReference type="SUPFAM" id="SSF51905">
    <property type="entry name" value="FAD/NAD(P)-binding domain"/>
    <property type="match status" value="1"/>
</dbReference>
<dbReference type="InterPro" id="IPR002938">
    <property type="entry name" value="FAD-bd"/>
</dbReference>
<keyword evidence="2" id="KW-0285">Flavoprotein</keyword>
<evidence type="ECO:0000256" key="2">
    <source>
        <dbReference type="ARBA" id="ARBA00022630"/>
    </source>
</evidence>
<name>A0AAE3GJQ0_9PSEU</name>
<dbReference type="Proteomes" id="UP001206128">
    <property type="component" value="Unassembled WGS sequence"/>
</dbReference>
<dbReference type="Pfam" id="PF21274">
    <property type="entry name" value="Rng_hyd_C"/>
    <property type="match status" value="1"/>
</dbReference>
<dbReference type="EMBL" id="JAMTCK010000010">
    <property type="protein sequence ID" value="MCP2167413.1"/>
    <property type="molecule type" value="Genomic_DNA"/>
</dbReference>
<keyword evidence="6" id="KW-1185">Reference proteome</keyword>
<evidence type="ECO:0000259" key="4">
    <source>
        <dbReference type="Pfam" id="PF01494"/>
    </source>
</evidence>
<proteinExistence type="predicted"/>
<reference evidence="5" key="1">
    <citation type="submission" date="2022-06" db="EMBL/GenBank/DDBJ databases">
        <title>Genomic Encyclopedia of Archaeal and Bacterial Type Strains, Phase II (KMG-II): from individual species to whole genera.</title>
        <authorList>
            <person name="Goeker M."/>
        </authorList>
    </citation>
    <scope>NUCLEOTIDE SEQUENCE</scope>
    <source>
        <strain evidence="5">DSM 43935</strain>
    </source>
</reference>
<comment type="cofactor">
    <cofactor evidence="1">
        <name>FAD</name>
        <dbReference type="ChEBI" id="CHEBI:57692"/>
    </cofactor>
</comment>
<dbReference type="Gene3D" id="3.50.50.60">
    <property type="entry name" value="FAD/NAD(P)-binding domain"/>
    <property type="match status" value="1"/>
</dbReference>
<dbReference type="PANTHER" id="PTHR43004">
    <property type="entry name" value="TRK SYSTEM POTASSIUM UPTAKE PROTEIN"/>
    <property type="match status" value="1"/>
</dbReference>
<dbReference type="Gene3D" id="3.40.30.120">
    <property type="match status" value="1"/>
</dbReference>
<dbReference type="AlphaFoldDB" id="A0AAE3GJQ0"/>
<dbReference type="PANTHER" id="PTHR43004:SF19">
    <property type="entry name" value="BINDING MONOOXYGENASE, PUTATIVE (JCVI)-RELATED"/>
    <property type="match status" value="1"/>
</dbReference>
<sequence>MSLDELRGSVRRVLGVDVPLGRPEGAGPHVLRRLTGGNTRVAERFATGRVFLVGDAAHVYSATGGGPGLNLGLQDAINLGWKLAAEIRGGAPPGLLDSYAVERRAAAQRMVLNAQAQSALIAPGSDVTGLREVFTELLRDRDTVRRLAELVSGADTRYDMGGPDTHPLIGRFAPDLDLRTPTGTVRLAELTRTGRPVLLDLTEDAALAAALPEWQGQIDVVTARPQHPAPTALLLRPDSHVAWASAAARPDAAELDALRAAGQRWFGLPARS</sequence>
<dbReference type="Pfam" id="PF01494">
    <property type="entry name" value="FAD_binding_3"/>
    <property type="match status" value="1"/>
</dbReference>
<dbReference type="GO" id="GO:0016709">
    <property type="term" value="F:oxidoreductase activity, acting on paired donors, with incorporation or reduction of molecular oxygen, NAD(P)H as one donor, and incorporation of one atom of oxygen"/>
    <property type="evidence" value="ECO:0007669"/>
    <property type="project" value="UniProtKB-ARBA"/>
</dbReference>
<dbReference type="InterPro" id="IPR036188">
    <property type="entry name" value="FAD/NAD-bd_sf"/>
</dbReference>
<organism evidence="5 6">
    <name type="scientific">Goodfellowiella coeruleoviolacea</name>
    <dbReference type="NCBI Taxonomy" id="334858"/>
    <lineage>
        <taxon>Bacteria</taxon>
        <taxon>Bacillati</taxon>
        <taxon>Actinomycetota</taxon>
        <taxon>Actinomycetes</taxon>
        <taxon>Pseudonocardiales</taxon>
        <taxon>Pseudonocardiaceae</taxon>
        <taxon>Goodfellowiella</taxon>
    </lineage>
</organism>
<keyword evidence="3" id="KW-0274">FAD</keyword>
<gene>
    <name evidence="5" type="ORF">LX83_004286</name>
</gene>